<gene>
    <name evidence="2" type="ORF">PR048_007251</name>
</gene>
<evidence type="ECO:0000313" key="2">
    <source>
        <dbReference type="EMBL" id="KAJ8894587.1"/>
    </source>
</evidence>
<keyword evidence="3" id="KW-1185">Reference proteome</keyword>
<evidence type="ECO:0000313" key="3">
    <source>
        <dbReference type="Proteomes" id="UP001159363"/>
    </source>
</evidence>
<reference evidence="2 3" key="1">
    <citation type="submission" date="2023-02" db="EMBL/GenBank/DDBJ databases">
        <title>LHISI_Scaffold_Assembly.</title>
        <authorList>
            <person name="Stuart O.P."/>
            <person name="Cleave R."/>
            <person name="Magrath M.J.L."/>
            <person name="Mikheyev A.S."/>
        </authorList>
    </citation>
    <scope>NUCLEOTIDE SEQUENCE [LARGE SCALE GENOMIC DNA]</scope>
    <source>
        <strain evidence="2">Daus_M_001</strain>
        <tissue evidence="2">Leg muscle</tissue>
    </source>
</reference>
<dbReference type="InterPro" id="IPR008042">
    <property type="entry name" value="Retrotrans_Pao"/>
</dbReference>
<protein>
    <submittedName>
        <fullName evidence="2">Uncharacterized protein</fullName>
    </submittedName>
</protein>
<feature type="region of interest" description="Disordered" evidence="1">
    <location>
        <begin position="1"/>
        <end position="37"/>
    </location>
</feature>
<accession>A0ABQ9ID18</accession>
<feature type="compositionally biased region" description="Basic and acidic residues" evidence="1">
    <location>
        <begin position="1"/>
        <end position="14"/>
    </location>
</feature>
<name>A0ABQ9ID18_9NEOP</name>
<dbReference type="Pfam" id="PF05380">
    <property type="entry name" value="Peptidase_A17"/>
    <property type="match status" value="1"/>
</dbReference>
<proteinExistence type="predicted"/>
<evidence type="ECO:0000256" key="1">
    <source>
        <dbReference type="SAM" id="MobiDB-lite"/>
    </source>
</evidence>
<dbReference type="Proteomes" id="UP001159363">
    <property type="component" value="Chromosome 2"/>
</dbReference>
<dbReference type="EMBL" id="JARBHB010000002">
    <property type="protein sequence ID" value="KAJ8894587.1"/>
    <property type="molecule type" value="Genomic_DNA"/>
</dbReference>
<comment type="caution">
    <text evidence="2">The sequence shown here is derived from an EMBL/GenBank/DDBJ whole genome shotgun (WGS) entry which is preliminary data.</text>
</comment>
<dbReference type="PANTHER" id="PTHR47331">
    <property type="entry name" value="PHD-TYPE DOMAIN-CONTAINING PROTEIN"/>
    <property type="match status" value="1"/>
</dbReference>
<organism evidence="2 3">
    <name type="scientific">Dryococelus australis</name>
    <dbReference type="NCBI Taxonomy" id="614101"/>
    <lineage>
        <taxon>Eukaryota</taxon>
        <taxon>Metazoa</taxon>
        <taxon>Ecdysozoa</taxon>
        <taxon>Arthropoda</taxon>
        <taxon>Hexapoda</taxon>
        <taxon>Insecta</taxon>
        <taxon>Pterygota</taxon>
        <taxon>Neoptera</taxon>
        <taxon>Polyneoptera</taxon>
        <taxon>Phasmatodea</taxon>
        <taxon>Verophasmatodea</taxon>
        <taxon>Anareolatae</taxon>
        <taxon>Phasmatidae</taxon>
        <taxon>Eurycanthinae</taxon>
        <taxon>Dryococelus</taxon>
    </lineage>
</organism>
<feature type="compositionally biased region" description="Polar residues" evidence="1">
    <location>
        <begin position="19"/>
        <end position="31"/>
    </location>
</feature>
<sequence length="923" mass="104400">MQGRGNRDIPEKTRRPAASSGTIPTCENQGVNPPGIEPDSSRLYKLQVCEGKGCLDRFPFPFCSLPVEGRQRGTMQRIVCRRRIKSFYKHYVGLCIYKSLTHTETWSSGAGSVRQMSVYGFTVPFPRMHAGCVIRCGKGLTIARFVCDVKLLSGDSDCRAPTLRCGRHLSCQQQLGQPRLLPRWSSRLAGEDNWRPRTLPALLLTHAGQPQQTTPAHTSTADIQDESHNSCDLNSRLDELPNLWARFDEIQLILELDDEDTDNSEQRDEFETMFHGVKVQLGTLWTKRNAGNKTTNGKQLLIPNHSYLHLPAVNLPTFTATSQPGPTKARDLVLLRTQHLKARQVSTFKHAHTFVATNGNQCPFCDENHSLHRCDLIAQASVYWRYECMVQHNLCFICLRASHHSSKCRSSNCRRCNKRHHTLLHHETKEAQQDQNDTVTDIGDNSETHQSATHKADIIPRTSVKVRDAREVLDASSGLIDSASQNNFITDSFAKSLYLRRSHGRMSIQGISDVRAQATHRINIELHSHTINFKPNINCAALHKITDHVPAVSIDTQSTQSKDKIQCEEHFRIHTTREPSDRLIVRLPSIEGGLQLGNSYEHAFRRLQQLEFTYGIASAPFFATRCLQQITEDDNHWYPHTVRALRSDFCVDDAVCRVEMLEEALHLQQQFIELLNIGGFTIREFCSNHPAMLEVIPPENRECNLPRIFNDSDEVKALGLLWQPFTDTLNIAHNDRISPVSSTNVNRMVVTKCKALSTDASIFDPMGLISPAVISYKMFLHQIWSHKLGSDEPLPVELSSQRQGLCTKLPAIKDIQVERHVLAKGTLCDIKYHGFLDASEVAYEFRTSSRQHMVATGDTYNRKTPVNLISGGIDPHTLCHSHLWSHCPTWLLHKPDEWPSIMIQVQEGQLPEQRTLVMSVVAP</sequence>